<dbReference type="InterPro" id="IPR045584">
    <property type="entry name" value="Pilin-like"/>
</dbReference>
<dbReference type="InterPro" id="IPR027558">
    <property type="entry name" value="Pre_pil_HX9DG_C"/>
</dbReference>
<dbReference type="RefSeq" id="WP_146581947.1">
    <property type="nucleotide sequence ID" value="NZ_SJPM01000020.1"/>
</dbReference>
<keyword evidence="3" id="KW-1185">Reference proteome</keyword>
<protein>
    <recommendedName>
        <fullName evidence="1">DUF1559 domain-containing protein</fullName>
    </recommendedName>
</protein>
<proteinExistence type="predicted"/>
<dbReference type="Gene3D" id="3.30.700.10">
    <property type="entry name" value="Glycoprotein, Type 4 Pilin"/>
    <property type="match status" value="1"/>
</dbReference>
<dbReference type="InterPro" id="IPR012902">
    <property type="entry name" value="N_methyl_site"/>
</dbReference>
<evidence type="ECO:0000313" key="3">
    <source>
        <dbReference type="Proteomes" id="UP000316213"/>
    </source>
</evidence>
<dbReference type="NCBIfam" id="TIGR04294">
    <property type="entry name" value="pre_pil_HX9DG"/>
    <property type="match status" value="1"/>
</dbReference>
<evidence type="ECO:0000313" key="2">
    <source>
        <dbReference type="EMBL" id="TWT89187.1"/>
    </source>
</evidence>
<dbReference type="Pfam" id="PF07596">
    <property type="entry name" value="SBP_bac_10"/>
    <property type="match status" value="1"/>
</dbReference>
<feature type="domain" description="DUF1559" evidence="1">
    <location>
        <begin position="34"/>
        <end position="362"/>
    </location>
</feature>
<dbReference type="Pfam" id="PF07963">
    <property type="entry name" value="N_methyl"/>
    <property type="match status" value="1"/>
</dbReference>
<dbReference type="PANTHER" id="PTHR30093">
    <property type="entry name" value="GENERAL SECRETION PATHWAY PROTEIN G"/>
    <property type="match status" value="1"/>
</dbReference>
<accession>A0A5C5ZQG1</accession>
<comment type="caution">
    <text evidence="2">The sequence shown here is derived from an EMBL/GenBank/DDBJ whole genome shotgun (WGS) entry which is preliminary data.</text>
</comment>
<dbReference type="OrthoDB" id="242672at2"/>
<organism evidence="2 3">
    <name type="scientific">Neorhodopirellula pilleata</name>
    <dbReference type="NCBI Taxonomy" id="2714738"/>
    <lineage>
        <taxon>Bacteria</taxon>
        <taxon>Pseudomonadati</taxon>
        <taxon>Planctomycetota</taxon>
        <taxon>Planctomycetia</taxon>
        <taxon>Pirellulales</taxon>
        <taxon>Pirellulaceae</taxon>
        <taxon>Neorhodopirellula</taxon>
    </lineage>
</organism>
<dbReference type="NCBIfam" id="TIGR02532">
    <property type="entry name" value="IV_pilin_GFxxxE"/>
    <property type="match status" value="1"/>
</dbReference>
<reference evidence="2 3" key="1">
    <citation type="submission" date="2019-02" db="EMBL/GenBank/DDBJ databases">
        <title>Deep-cultivation of Planctomycetes and their phenomic and genomic characterization uncovers novel biology.</title>
        <authorList>
            <person name="Wiegand S."/>
            <person name="Jogler M."/>
            <person name="Boedeker C."/>
            <person name="Pinto D."/>
            <person name="Vollmers J."/>
            <person name="Rivas-Marin E."/>
            <person name="Kohn T."/>
            <person name="Peeters S.H."/>
            <person name="Heuer A."/>
            <person name="Rast P."/>
            <person name="Oberbeckmann S."/>
            <person name="Bunk B."/>
            <person name="Jeske O."/>
            <person name="Meyerdierks A."/>
            <person name="Storesund J.E."/>
            <person name="Kallscheuer N."/>
            <person name="Luecker S."/>
            <person name="Lage O.M."/>
            <person name="Pohl T."/>
            <person name="Merkel B.J."/>
            <person name="Hornburger P."/>
            <person name="Mueller R.-W."/>
            <person name="Bruemmer F."/>
            <person name="Labrenz M."/>
            <person name="Spormann A.M."/>
            <person name="Op Den Camp H."/>
            <person name="Overmann J."/>
            <person name="Amann R."/>
            <person name="Jetten M.S.M."/>
            <person name="Mascher T."/>
            <person name="Medema M.H."/>
            <person name="Devos D.P."/>
            <person name="Kaster A.-K."/>
            <person name="Ovreas L."/>
            <person name="Rohde M."/>
            <person name="Galperin M.Y."/>
            <person name="Jogler C."/>
        </authorList>
    </citation>
    <scope>NUCLEOTIDE SEQUENCE [LARGE SCALE GENOMIC DNA]</scope>
    <source>
        <strain evidence="2 3">Pla100</strain>
    </source>
</reference>
<sequence length="406" mass="42682">MSENRNRDAFTLVELLVVIAIIGVLVGLLLPAVQAAREAARRMSCSNNFKQIGLAIHNYHAAYDLLPIHGTGGPIPPGNRVGGSAAAVPRATTGLETNMLVGLTPFMEQQALWEQISNPLRDPVTGALWPPMGPNPRMTITNHAASRYEPYLTEIQGLRCPSDPGTGLPAQGRTNYLPCLGDSARSMGGGISDAGADSGAVAARESCRGFFVHRRKSRFRDVLDGLANTICAGEIATDLGDNDKRTRGNQSPGNVIGQANSNLSCDGFVDATRPLFWATLPGGTYETAGGHPAAEARRGYCWAMSRGIWGTMNTIKPPNGYVCSNTNVFNDGIYPPSSRHQGGVHVLMGDGAVKFITDSIEAGNQNSGHVGVTGATGGPAAGSQSPFGLWGQLGTRAAKEVISGEF</sequence>
<evidence type="ECO:0000259" key="1">
    <source>
        <dbReference type="Pfam" id="PF07596"/>
    </source>
</evidence>
<gene>
    <name evidence="2" type="ORF">Pla100_56540</name>
</gene>
<dbReference type="PANTHER" id="PTHR30093:SF2">
    <property type="entry name" value="TYPE II SECRETION SYSTEM PROTEIN H"/>
    <property type="match status" value="1"/>
</dbReference>
<dbReference type="AlphaFoldDB" id="A0A5C5ZQG1"/>
<dbReference type="Proteomes" id="UP000316213">
    <property type="component" value="Unassembled WGS sequence"/>
</dbReference>
<name>A0A5C5ZQG1_9BACT</name>
<dbReference type="SUPFAM" id="SSF54523">
    <property type="entry name" value="Pili subunits"/>
    <property type="match status" value="1"/>
</dbReference>
<dbReference type="EMBL" id="SJPM01000020">
    <property type="protein sequence ID" value="TWT89187.1"/>
    <property type="molecule type" value="Genomic_DNA"/>
</dbReference>
<dbReference type="InterPro" id="IPR011453">
    <property type="entry name" value="DUF1559"/>
</dbReference>